<dbReference type="Pfam" id="PF22998">
    <property type="entry name" value="GNAT_LYC1-like"/>
    <property type="match status" value="1"/>
</dbReference>
<proteinExistence type="predicted"/>
<protein>
    <recommendedName>
        <fullName evidence="1">LYC1 C-terminal domain-containing protein</fullName>
    </recommendedName>
</protein>
<reference evidence="2 3" key="1">
    <citation type="submission" date="2014-11" db="EMBL/GenBank/DDBJ databases">
        <authorList>
            <person name="Wibberg Daniel"/>
        </authorList>
    </citation>
    <scope>NUCLEOTIDE SEQUENCE [LARGE SCALE GENOMIC DNA]</scope>
    <source>
        <strain evidence="2">Rhizoctonia solani AG1-IB 7/3/14</strain>
    </source>
</reference>
<feature type="domain" description="LYC1 C-terminal" evidence="1">
    <location>
        <begin position="182"/>
        <end position="368"/>
    </location>
</feature>
<keyword evidence="3" id="KW-1185">Reference proteome</keyword>
<dbReference type="AlphaFoldDB" id="A0A0B7FWB6"/>
<evidence type="ECO:0000259" key="1">
    <source>
        <dbReference type="Pfam" id="PF22998"/>
    </source>
</evidence>
<sequence length="369" mass="41097">MSLEHLIIKPANEAQIEEATQRDAVYWAGRFGMSVEDYIKVDELFLHGSFARDGRLKVWVLVPEEDPETVNFYASCETLTREVLTLQPGQTYPSTSHGHGITSVLVPSEHRGKGYANRLMSLMHFALAPHRYTNSLKVPTTIENPSTVSVLYSIVGDYYARCAPMANQSGWTIQQSFATTWSLASIQTPPTSPLPVELLSEPEVAMILNSDESNVADDLLKLQRQDPTKTYFAFVPAAPLNDYSVIIGKLAIEGRGLTNVSWGARVLGTNDFMTWVFYGVENIKLIVTRLRATTDSFPALLGAAFQIAKVVKCETMETWNIPDDIKTVAQESGGETSERMDDLAAFKWYGQEPDSKADNADIFWALEER</sequence>
<dbReference type="EMBL" id="LN679147">
    <property type="protein sequence ID" value="CEL60482.1"/>
    <property type="molecule type" value="Genomic_DNA"/>
</dbReference>
<name>A0A0B7FWB6_THACB</name>
<gene>
    <name evidence="2" type="ORF">RSOLAG1IB_09675</name>
</gene>
<evidence type="ECO:0000313" key="2">
    <source>
        <dbReference type="EMBL" id="CEL60482.1"/>
    </source>
</evidence>
<dbReference type="OrthoDB" id="2020070at2759"/>
<evidence type="ECO:0000313" key="3">
    <source>
        <dbReference type="Proteomes" id="UP000059188"/>
    </source>
</evidence>
<accession>A0A0B7FWB6</accession>
<organism evidence="2 3">
    <name type="scientific">Thanatephorus cucumeris (strain AG1-IB / isolate 7/3/14)</name>
    <name type="common">Lettuce bottom rot fungus</name>
    <name type="synonym">Rhizoctonia solani</name>
    <dbReference type="NCBI Taxonomy" id="1108050"/>
    <lineage>
        <taxon>Eukaryota</taxon>
        <taxon>Fungi</taxon>
        <taxon>Dikarya</taxon>
        <taxon>Basidiomycota</taxon>
        <taxon>Agaricomycotina</taxon>
        <taxon>Agaricomycetes</taxon>
        <taxon>Cantharellales</taxon>
        <taxon>Ceratobasidiaceae</taxon>
        <taxon>Rhizoctonia</taxon>
        <taxon>Rhizoctonia solani AG-1</taxon>
    </lineage>
</organism>
<dbReference type="PANTHER" id="PTHR34815">
    <property type="entry name" value="LYSINE ACETYLTRANSFERASE"/>
    <property type="match status" value="1"/>
</dbReference>
<dbReference type="STRING" id="1108050.A0A0B7FWB6"/>
<dbReference type="InterPro" id="IPR055100">
    <property type="entry name" value="GNAT_LYC1-like"/>
</dbReference>
<dbReference type="InterPro" id="IPR053013">
    <property type="entry name" value="LAT"/>
</dbReference>
<dbReference type="PANTHER" id="PTHR34815:SF2">
    <property type="entry name" value="N-ACETYLTRANSFERASE DOMAIN-CONTAINING PROTEIN"/>
    <property type="match status" value="1"/>
</dbReference>
<dbReference type="Proteomes" id="UP000059188">
    <property type="component" value="Unassembled WGS sequence"/>
</dbReference>